<sequence>MRDKKKQISRRRRGKGKISTQNRETKYQKFFSRSKGPACAPVVVDGDGDGDGGSNTKLSLGPGQALTDSLSSYYTSSPLIAQLSFTKNTATIDSSISIPKDRNGVGDEDRVDHSDIDIQIVGTSAPENVPPAAVCSSMRSLFPGATTTTTTTTSTAKVCDNKSSHGLGDQKVMKATKYTAVSGTKVITQNLKASQNSVTATIPNNNNGGEEDIGNSGLLGTKNRHGDALMTSNLPRLGSLFLPKQSLAKESRGRITPPPPPILLPRKCVVGSMDLLGLLGKQMYPGCIKKGKQKLHGAGDSVTDSIDLDQNGSSSDFNDSKDKGFGPSRGLLPEISTSSLAPLSPRKSRKKMCLESISADILKNSKMTSPSVNSRGGRDLAAMERYMANRSLSSNQNKEISRLEFENEVLKSKVSDYELAFEALDILYSNADIRPHSQC</sequence>
<evidence type="ECO:0000313" key="2">
    <source>
        <dbReference type="EMBL" id="KAJ1914257.1"/>
    </source>
</evidence>
<comment type="caution">
    <text evidence="2">The sequence shown here is derived from an EMBL/GenBank/DDBJ whole genome shotgun (WGS) entry which is preliminary data.</text>
</comment>
<dbReference type="AlphaFoldDB" id="A0A9W8DKU6"/>
<feature type="compositionally biased region" description="Basic residues" evidence="1">
    <location>
        <begin position="1"/>
        <end position="16"/>
    </location>
</feature>
<feature type="compositionally biased region" description="Polar residues" evidence="1">
    <location>
        <begin position="302"/>
        <end position="317"/>
    </location>
</feature>
<accession>A0A9W8DKU6</accession>
<feature type="region of interest" description="Disordered" evidence="1">
    <location>
        <begin position="1"/>
        <end position="33"/>
    </location>
</feature>
<evidence type="ECO:0000313" key="3">
    <source>
        <dbReference type="Proteomes" id="UP001150538"/>
    </source>
</evidence>
<feature type="region of interest" description="Disordered" evidence="1">
    <location>
        <begin position="291"/>
        <end position="347"/>
    </location>
</feature>
<reference evidence="2" key="1">
    <citation type="submission" date="2022-07" db="EMBL/GenBank/DDBJ databases">
        <title>Phylogenomic reconstructions and comparative analyses of Kickxellomycotina fungi.</title>
        <authorList>
            <person name="Reynolds N.K."/>
            <person name="Stajich J.E."/>
            <person name="Barry K."/>
            <person name="Grigoriev I.V."/>
            <person name="Crous P."/>
            <person name="Smith M.E."/>
        </authorList>
    </citation>
    <scope>NUCLEOTIDE SEQUENCE</scope>
    <source>
        <strain evidence="2">NBRC 100468</strain>
    </source>
</reference>
<name>A0A9W8DKU6_9FUNG</name>
<protein>
    <submittedName>
        <fullName evidence="2">Uncharacterized protein</fullName>
    </submittedName>
</protein>
<gene>
    <name evidence="2" type="ORF">H4219_004868</name>
</gene>
<keyword evidence="3" id="KW-1185">Reference proteome</keyword>
<evidence type="ECO:0000256" key="1">
    <source>
        <dbReference type="SAM" id="MobiDB-lite"/>
    </source>
</evidence>
<dbReference type="EMBL" id="JANBPU010000208">
    <property type="protein sequence ID" value="KAJ1914257.1"/>
    <property type="molecule type" value="Genomic_DNA"/>
</dbReference>
<proteinExistence type="predicted"/>
<dbReference type="Proteomes" id="UP001150538">
    <property type="component" value="Unassembled WGS sequence"/>
</dbReference>
<organism evidence="2 3">
    <name type="scientific">Mycoemilia scoparia</name>
    <dbReference type="NCBI Taxonomy" id="417184"/>
    <lineage>
        <taxon>Eukaryota</taxon>
        <taxon>Fungi</taxon>
        <taxon>Fungi incertae sedis</taxon>
        <taxon>Zoopagomycota</taxon>
        <taxon>Kickxellomycotina</taxon>
        <taxon>Kickxellomycetes</taxon>
        <taxon>Kickxellales</taxon>
        <taxon>Kickxellaceae</taxon>
        <taxon>Mycoemilia</taxon>
    </lineage>
</organism>